<dbReference type="PROSITE" id="PS00107">
    <property type="entry name" value="PROTEIN_KINASE_ATP"/>
    <property type="match status" value="1"/>
</dbReference>
<dbReference type="InterPro" id="IPR051131">
    <property type="entry name" value="NEK_Ser/Thr_kinase_NIMA"/>
</dbReference>
<dbReference type="PROSITE" id="PS50011">
    <property type="entry name" value="PROTEIN_KINASE_DOM"/>
    <property type="match status" value="1"/>
</dbReference>
<evidence type="ECO:0000256" key="7">
    <source>
        <dbReference type="ARBA" id="ARBA00047899"/>
    </source>
</evidence>
<keyword evidence="2" id="KW-0723">Serine/threonine-protein kinase</keyword>
<keyword evidence="4 9" id="KW-0547">Nucleotide-binding</keyword>
<gene>
    <name evidence="11" type="ORF">M9Y10_016703</name>
</gene>
<name>A0ABR2HYI4_9EUKA</name>
<keyword evidence="5" id="KW-0418">Kinase</keyword>
<dbReference type="EMBL" id="JAPFFF010000021">
    <property type="protein sequence ID" value="KAK8854146.1"/>
    <property type="molecule type" value="Genomic_DNA"/>
</dbReference>
<evidence type="ECO:0000313" key="12">
    <source>
        <dbReference type="Proteomes" id="UP001470230"/>
    </source>
</evidence>
<dbReference type="PANTHER" id="PTHR44899:SF3">
    <property type="entry name" value="SERINE_THREONINE-PROTEIN KINASE NEK1"/>
    <property type="match status" value="1"/>
</dbReference>
<keyword evidence="3" id="KW-0808">Transferase</keyword>
<feature type="domain" description="Protein kinase" evidence="10">
    <location>
        <begin position="14"/>
        <end position="144"/>
    </location>
</feature>
<evidence type="ECO:0000256" key="1">
    <source>
        <dbReference type="ARBA" id="ARBA00012513"/>
    </source>
</evidence>
<keyword evidence="6 9" id="KW-0067">ATP-binding</keyword>
<dbReference type="Proteomes" id="UP001470230">
    <property type="component" value="Unassembled WGS sequence"/>
</dbReference>
<evidence type="ECO:0000256" key="4">
    <source>
        <dbReference type="ARBA" id="ARBA00022741"/>
    </source>
</evidence>
<organism evidence="11 12">
    <name type="scientific">Tritrichomonas musculus</name>
    <dbReference type="NCBI Taxonomy" id="1915356"/>
    <lineage>
        <taxon>Eukaryota</taxon>
        <taxon>Metamonada</taxon>
        <taxon>Parabasalia</taxon>
        <taxon>Tritrichomonadida</taxon>
        <taxon>Tritrichomonadidae</taxon>
        <taxon>Tritrichomonas</taxon>
    </lineage>
</organism>
<dbReference type="InterPro" id="IPR011009">
    <property type="entry name" value="Kinase-like_dom_sf"/>
</dbReference>
<dbReference type="PANTHER" id="PTHR44899">
    <property type="entry name" value="CAMK FAMILY PROTEIN KINASE"/>
    <property type="match status" value="1"/>
</dbReference>
<dbReference type="Pfam" id="PF00069">
    <property type="entry name" value="Pkinase"/>
    <property type="match status" value="1"/>
</dbReference>
<evidence type="ECO:0000256" key="5">
    <source>
        <dbReference type="ARBA" id="ARBA00022777"/>
    </source>
</evidence>
<evidence type="ECO:0000256" key="9">
    <source>
        <dbReference type="PROSITE-ProRule" id="PRU10141"/>
    </source>
</evidence>
<evidence type="ECO:0000256" key="6">
    <source>
        <dbReference type="ARBA" id="ARBA00022840"/>
    </source>
</evidence>
<dbReference type="InterPro" id="IPR000719">
    <property type="entry name" value="Prot_kinase_dom"/>
</dbReference>
<protein>
    <recommendedName>
        <fullName evidence="1">non-specific serine/threonine protein kinase</fullName>
        <ecNumber evidence="1">2.7.11.1</ecNumber>
    </recommendedName>
</protein>
<evidence type="ECO:0000313" key="11">
    <source>
        <dbReference type="EMBL" id="KAK8854146.1"/>
    </source>
</evidence>
<dbReference type="Gene3D" id="1.10.510.10">
    <property type="entry name" value="Transferase(Phosphotransferase) domain 1"/>
    <property type="match status" value="1"/>
</dbReference>
<comment type="catalytic activity">
    <reaction evidence="7">
        <text>L-threonyl-[protein] + ATP = O-phospho-L-threonyl-[protein] + ADP + H(+)</text>
        <dbReference type="Rhea" id="RHEA:46608"/>
        <dbReference type="Rhea" id="RHEA-COMP:11060"/>
        <dbReference type="Rhea" id="RHEA-COMP:11605"/>
        <dbReference type="ChEBI" id="CHEBI:15378"/>
        <dbReference type="ChEBI" id="CHEBI:30013"/>
        <dbReference type="ChEBI" id="CHEBI:30616"/>
        <dbReference type="ChEBI" id="CHEBI:61977"/>
        <dbReference type="ChEBI" id="CHEBI:456216"/>
        <dbReference type="EC" id="2.7.11.1"/>
    </reaction>
</comment>
<reference evidence="11 12" key="1">
    <citation type="submission" date="2024-04" db="EMBL/GenBank/DDBJ databases">
        <title>Tritrichomonas musculus Genome.</title>
        <authorList>
            <person name="Alves-Ferreira E."/>
            <person name="Grigg M."/>
            <person name="Lorenzi H."/>
            <person name="Galac M."/>
        </authorList>
    </citation>
    <scope>NUCLEOTIDE SEQUENCE [LARGE SCALE GENOMIC DNA]</scope>
    <source>
        <strain evidence="11 12">EAF2021</strain>
    </source>
</reference>
<proteinExistence type="predicted"/>
<keyword evidence="12" id="KW-1185">Reference proteome</keyword>
<evidence type="ECO:0000256" key="8">
    <source>
        <dbReference type="ARBA" id="ARBA00048679"/>
    </source>
</evidence>
<accession>A0ABR2HYI4</accession>
<dbReference type="SUPFAM" id="SSF56112">
    <property type="entry name" value="Protein kinase-like (PK-like)"/>
    <property type="match status" value="1"/>
</dbReference>
<comment type="catalytic activity">
    <reaction evidence="8">
        <text>L-seryl-[protein] + ATP = O-phospho-L-seryl-[protein] + ADP + H(+)</text>
        <dbReference type="Rhea" id="RHEA:17989"/>
        <dbReference type="Rhea" id="RHEA-COMP:9863"/>
        <dbReference type="Rhea" id="RHEA-COMP:11604"/>
        <dbReference type="ChEBI" id="CHEBI:15378"/>
        <dbReference type="ChEBI" id="CHEBI:29999"/>
        <dbReference type="ChEBI" id="CHEBI:30616"/>
        <dbReference type="ChEBI" id="CHEBI:83421"/>
        <dbReference type="ChEBI" id="CHEBI:456216"/>
        <dbReference type="EC" id="2.7.11.1"/>
    </reaction>
</comment>
<evidence type="ECO:0000256" key="2">
    <source>
        <dbReference type="ARBA" id="ARBA00022527"/>
    </source>
</evidence>
<feature type="binding site" evidence="9">
    <location>
        <position position="47"/>
    </location>
    <ligand>
        <name>ATP</name>
        <dbReference type="ChEBI" id="CHEBI:30616"/>
    </ligand>
</feature>
<dbReference type="EC" id="2.7.11.1" evidence="1"/>
<dbReference type="InterPro" id="IPR017441">
    <property type="entry name" value="Protein_kinase_ATP_BS"/>
</dbReference>
<sequence length="144" mass="16864">MDFKDIFFDTDDFKLQDTQIGEGTYGTVYLATSIKENKQYAAKIIKKRGNFNGYDQMKFMRESTILGKLKHPAIVEFKGVNFQSFLNRDILSPSIITEYIKNGSLKDILYQERRSLADINWSATKKYTRSNINVADLRHFYFFN</sequence>
<evidence type="ECO:0000259" key="10">
    <source>
        <dbReference type="PROSITE" id="PS50011"/>
    </source>
</evidence>
<evidence type="ECO:0000256" key="3">
    <source>
        <dbReference type="ARBA" id="ARBA00022679"/>
    </source>
</evidence>
<comment type="caution">
    <text evidence="11">The sequence shown here is derived from an EMBL/GenBank/DDBJ whole genome shotgun (WGS) entry which is preliminary data.</text>
</comment>